<dbReference type="InterPro" id="IPR021136">
    <property type="entry name" value="Flagellar_hook_control-like_C"/>
</dbReference>
<feature type="compositionally biased region" description="Pro residues" evidence="1">
    <location>
        <begin position="1"/>
        <end position="12"/>
    </location>
</feature>
<dbReference type="RefSeq" id="WP_004337797.1">
    <property type="nucleotide sequence ID" value="NZ_AMXE01000031.1"/>
</dbReference>
<dbReference type="InterPro" id="IPR038610">
    <property type="entry name" value="FliK-like_C_sf"/>
</dbReference>
<dbReference type="Proteomes" id="UP000013232">
    <property type="component" value="Unassembled WGS sequence"/>
</dbReference>
<dbReference type="eggNOG" id="COG3144">
    <property type="taxonomic scope" value="Bacteria"/>
</dbReference>
<proteinExistence type="predicted"/>
<protein>
    <recommendedName>
        <fullName evidence="2">Flagellar hook-length control protein-like C-terminal domain-containing protein</fullName>
    </recommendedName>
</protein>
<evidence type="ECO:0000313" key="4">
    <source>
        <dbReference type="Proteomes" id="UP000013232"/>
    </source>
</evidence>
<dbReference type="EMBL" id="AMXE01000031">
    <property type="protein sequence ID" value="ENO87960.1"/>
    <property type="molecule type" value="Genomic_DNA"/>
</dbReference>
<feature type="domain" description="Flagellar hook-length control protein-like C-terminal" evidence="2">
    <location>
        <begin position="99"/>
        <end position="171"/>
    </location>
</feature>
<feature type="compositionally biased region" description="Low complexity" evidence="1">
    <location>
        <begin position="13"/>
        <end position="28"/>
    </location>
</feature>
<dbReference type="Pfam" id="PF02120">
    <property type="entry name" value="Flg_hook"/>
    <property type="match status" value="1"/>
</dbReference>
<comment type="caution">
    <text evidence="3">The sequence shown here is derived from an EMBL/GenBank/DDBJ whole genome shotgun (WGS) entry which is preliminary data.</text>
</comment>
<evidence type="ECO:0000259" key="2">
    <source>
        <dbReference type="Pfam" id="PF02120"/>
    </source>
</evidence>
<dbReference type="AlphaFoldDB" id="N6Y8U7"/>
<feature type="non-terminal residue" evidence="3">
    <location>
        <position position="1"/>
    </location>
</feature>
<evidence type="ECO:0000313" key="3">
    <source>
        <dbReference type="EMBL" id="ENO87960.1"/>
    </source>
</evidence>
<feature type="region of interest" description="Disordered" evidence="1">
    <location>
        <begin position="1"/>
        <end position="35"/>
    </location>
</feature>
<dbReference type="Gene3D" id="3.30.750.140">
    <property type="match status" value="1"/>
</dbReference>
<reference evidence="3 4" key="1">
    <citation type="submission" date="2012-09" db="EMBL/GenBank/DDBJ databases">
        <title>Draft Genome Sequences of 6 Strains from Genus Thauera.</title>
        <authorList>
            <person name="Liu B."/>
            <person name="Shapleigh J.P."/>
            <person name="Frostegard A.H."/>
        </authorList>
    </citation>
    <scope>NUCLEOTIDE SEQUENCE [LARGE SCALE GENOMIC DNA]</scope>
    <source>
        <strain evidence="4">47Lol / DSM 12138</strain>
    </source>
</reference>
<name>N6Y8U7_THAL4</name>
<keyword evidence="4" id="KW-1185">Reference proteome</keyword>
<organism evidence="3 4">
    <name type="scientific">Thauera linaloolentis (strain DSM 12138 / JCM 21573 / CCUG 41526 / CIP 105981 / IAM 15112 / NBRC 102519 / 47Lol)</name>
    <dbReference type="NCBI Taxonomy" id="1123367"/>
    <lineage>
        <taxon>Bacteria</taxon>
        <taxon>Pseudomonadati</taxon>
        <taxon>Pseudomonadota</taxon>
        <taxon>Betaproteobacteria</taxon>
        <taxon>Rhodocyclales</taxon>
        <taxon>Zoogloeaceae</taxon>
        <taxon>Thauera</taxon>
    </lineage>
</organism>
<gene>
    <name evidence="3" type="ORF">C666_09740</name>
</gene>
<sequence length="174" mass="18173">TAAMPGPAPAPGSSPQAAASGAQAGAADGSERASTALRAIAEEAAPVRNAPIPERLLPLVHQQLDALATHQYVWQGQAWPGQQMEWIIEDPEQEEGDGGDPSEQGWNTTLRLTLPRLGSIEAHMHLTAAGVALRLRSDDDASIAALDADAAALAQALETADVKLTGLVVERRHD</sequence>
<accession>N6Y8U7</accession>
<evidence type="ECO:0000256" key="1">
    <source>
        <dbReference type="SAM" id="MobiDB-lite"/>
    </source>
</evidence>